<dbReference type="EMBL" id="LT555008">
    <property type="protein sequence ID" value="SAM09403.1"/>
    <property type="molecule type" value="Genomic_DNA"/>
</dbReference>
<feature type="domain" description="DUF202" evidence="7">
    <location>
        <begin position="148"/>
        <end position="215"/>
    </location>
</feature>
<keyword evidence="3 6" id="KW-0812">Transmembrane</keyword>
<dbReference type="InterPro" id="IPR003807">
    <property type="entry name" value="DUF202"/>
</dbReference>
<dbReference type="InterPro" id="IPR052053">
    <property type="entry name" value="IM_YidH-like"/>
</dbReference>
<evidence type="ECO:0000256" key="1">
    <source>
        <dbReference type="ARBA" id="ARBA00004651"/>
    </source>
</evidence>
<sequence length="251" mass="27999">MGCIVNVFFFNQAVGAIEPSWHSNKRSNTTLMIDLCTQRQQYTEYTEKNGGLLNLESSDTFTASMALSDSNNSSNDESIANTLHSKYRQPPLLHPMTIHKEQQQQPPHGETTRCLLKCRKRRLCSWIDQGYQALSFSILLENTSSVARDHLANERTFLAWLRTSLALITVGVAITQLYQLNPARTDTIGRALGATFVGLSIVFLYIGNARYFHCQYALTQGFFPASRGAVVLGSICVLPVLLAMFVVIVTE</sequence>
<organism evidence="8">
    <name type="scientific">Absidia glauca</name>
    <name type="common">Pin mould</name>
    <dbReference type="NCBI Taxonomy" id="4829"/>
    <lineage>
        <taxon>Eukaryota</taxon>
        <taxon>Fungi</taxon>
        <taxon>Fungi incertae sedis</taxon>
        <taxon>Mucoromycota</taxon>
        <taxon>Mucoromycotina</taxon>
        <taxon>Mucoromycetes</taxon>
        <taxon>Mucorales</taxon>
        <taxon>Cunninghamellaceae</taxon>
        <taxon>Absidia</taxon>
    </lineage>
</organism>
<dbReference type="PANTHER" id="PTHR34187">
    <property type="entry name" value="FGR18P"/>
    <property type="match status" value="1"/>
</dbReference>
<reference evidence="8" key="1">
    <citation type="submission" date="2016-04" db="EMBL/GenBank/DDBJ databases">
        <authorList>
            <person name="Evans L.H."/>
            <person name="Alamgir A."/>
            <person name="Owens N."/>
            <person name="Weber N.D."/>
            <person name="Virtaneva K."/>
            <person name="Barbian K."/>
            <person name="Babar A."/>
            <person name="Rosenke K."/>
        </authorList>
    </citation>
    <scope>NUCLEOTIDE SEQUENCE [LARGE SCALE GENOMIC DNA]</scope>
    <source>
        <strain evidence="8">CBS 101.48</strain>
    </source>
</reference>
<keyword evidence="4 6" id="KW-1133">Transmembrane helix</keyword>
<evidence type="ECO:0000256" key="4">
    <source>
        <dbReference type="ARBA" id="ARBA00022989"/>
    </source>
</evidence>
<comment type="subcellular location">
    <subcellularLocation>
        <location evidence="1">Cell membrane</location>
        <topology evidence="1">Multi-pass membrane protein</topology>
    </subcellularLocation>
</comment>
<dbReference type="PANTHER" id="PTHR34187:SF2">
    <property type="entry name" value="DUF202 DOMAIN-CONTAINING PROTEIN"/>
    <property type="match status" value="1"/>
</dbReference>
<keyword evidence="5 6" id="KW-0472">Membrane</keyword>
<keyword evidence="9" id="KW-1185">Reference proteome</keyword>
<dbReference type="InParanoid" id="A0A163KN42"/>
<dbReference type="GO" id="GO:0005886">
    <property type="term" value="C:plasma membrane"/>
    <property type="evidence" value="ECO:0007669"/>
    <property type="project" value="UniProtKB-SubCell"/>
</dbReference>
<name>A0A163KN42_ABSGL</name>
<dbReference type="Proteomes" id="UP000078561">
    <property type="component" value="Unassembled WGS sequence"/>
</dbReference>
<feature type="transmembrane region" description="Helical" evidence="6">
    <location>
        <begin position="190"/>
        <end position="207"/>
    </location>
</feature>
<evidence type="ECO:0000313" key="8">
    <source>
        <dbReference type="EMBL" id="SAM09403.1"/>
    </source>
</evidence>
<evidence type="ECO:0000256" key="2">
    <source>
        <dbReference type="ARBA" id="ARBA00022475"/>
    </source>
</evidence>
<keyword evidence="2" id="KW-1003">Cell membrane</keyword>
<accession>A0A163KN42</accession>
<dbReference type="Pfam" id="PF02656">
    <property type="entry name" value="DUF202"/>
    <property type="match status" value="1"/>
</dbReference>
<proteinExistence type="predicted"/>
<feature type="transmembrane region" description="Helical" evidence="6">
    <location>
        <begin position="228"/>
        <end position="249"/>
    </location>
</feature>
<evidence type="ECO:0000256" key="5">
    <source>
        <dbReference type="ARBA" id="ARBA00023136"/>
    </source>
</evidence>
<protein>
    <recommendedName>
        <fullName evidence="7">DUF202 domain-containing protein</fullName>
    </recommendedName>
</protein>
<dbReference type="OrthoDB" id="199599at2759"/>
<dbReference type="AlphaFoldDB" id="A0A163KN42"/>
<feature type="transmembrane region" description="Helical" evidence="6">
    <location>
        <begin position="157"/>
        <end position="178"/>
    </location>
</feature>
<evidence type="ECO:0000313" key="9">
    <source>
        <dbReference type="Proteomes" id="UP000078561"/>
    </source>
</evidence>
<evidence type="ECO:0000259" key="7">
    <source>
        <dbReference type="Pfam" id="PF02656"/>
    </source>
</evidence>
<evidence type="ECO:0000256" key="6">
    <source>
        <dbReference type="SAM" id="Phobius"/>
    </source>
</evidence>
<evidence type="ECO:0000256" key="3">
    <source>
        <dbReference type="ARBA" id="ARBA00022692"/>
    </source>
</evidence>
<gene>
    <name evidence="8" type="primary">ABSGL_15079.1 scaffold 15162</name>
</gene>